<dbReference type="NCBIfam" id="TIGR00247">
    <property type="entry name" value="endolytic transglycosylase MltG"/>
    <property type="match status" value="1"/>
</dbReference>
<evidence type="ECO:0000256" key="4">
    <source>
        <dbReference type="ARBA" id="ARBA00023136"/>
    </source>
</evidence>
<gene>
    <name evidence="7 8" type="primary">mltG</name>
    <name evidence="8" type="ORF">JTE88_04250</name>
</gene>
<dbReference type="EC" id="4.2.2.29" evidence="7"/>
<evidence type="ECO:0000256" key="7">
    <source>
        <dbReference type="HAMAP-Rule" id="MF_02065"/>
    </source>
</evidence>
<keyword evidence="3 7" id="KW-1133">Transmembrane helix</keyword>
<dbReference type="EMBL" id="CP070228">
    <property type="protein sequence ID" value="QRV02936.1"/>
    <property type="molecule type" value="Genomic_DNA"/>
</dbReference>
<proteinExistence type="inferred from homology"/>
<keyword evidence="6 7" id="KW-0961">Cell wall biogenesis/degradation</keyword>
<comment type="function">
    <text evidence="7">Functions as a peptidoglycan terminase that cleaves nascent peptidoglycan strands endolytically to terminate their elongation.</text>
</comment>
<keyword evidence="9" id="KW-1185">Reference proteome</keyword>
<comment type="similarity">
    <text evidence="7">Belongs to the transglycosylase MltG family.</text>
</comment>
<evidence type="ECO:0000256" key="6">
    <source>
        <dbReference type="ARBA" id="ARBA00023316"/>
    </source>
</evidence>
<protein>
    <recommendedName>
        <fullName evidence="7">Endolytic murein transglycosylase</fullName>
        <ecNumber evidence="7">4.2.2.29</ecNumber>
    </recommendedName>
    <alternativeName>
        <fullName evidence="7">Peptidoglycan lytic transglycosylase</fullName>
    </alternativeName>
    <alternativeName>
        <fullName evidence="7">Peptidoglycan polymerization terminase</fullName>
    </alternativeName>
</protein>
<feature type="transmembrane region" description="Helical" evidence="7">
    <location>
        <begin position="30"/>
        <end position="52"/>
    </location>
</feature>
<keyword evidence="5 7" id="KW-0456">Lyase</keyword>
<accession>A0ABX7III5</accession>
<dbReference type="InterPro" id="IPR003770">
    <property type="entry name" value="MLTG-like"/>
</dbReference>
<organism evidence="8 9">
    <name type="scientific">Arcanobacterium phocisimile</name>
    <dbReference type="NCBI Taxonomy" id="1302235"/>
    <lineage>
        <taxon>Bacteria</taxon>
        <taxon>Bacillati</taxon>
        <taxon>Actinomycetota</taxon>
        <taxon>Actinomycetes</taxon>
        <taxon>Actinomycetales</taxon>
        <taxon>Actinomycetaceae</taxon>
        <taxon>Arcanobacterium</taxon>
    </lineage>
</organism>
<dbReference type="RefSeq" id="WP_204425607.1">
    <property type="nucleotide sequence ID" value="NZ_CP070228.1"/>
</dbReference>
<comment type="subcellular location">
    <subcellularLocation>
        <location evidence="7">Cell membrane</location>
        <topology evidence="7">Single-pass membrane protein</topology>
    </subcellularLocation>
</comment>
<evidence type="ECO:0000256" key="5">
    <source>
        <dbReference type="ARBA" id="ARBA00023239"/>
    </source>
</evidence>
<keyword evidence="1 7" id="KW-1003">Cell membrane</keyword>
<dbReference type="Gene3D" id="3.30.160.60">
    <property type="entry name" value="Classic Zinc Finger"/>
    <property type="match status" value="1"/>
</dbReference>
<comment type="catalytic activity">
    <reaction evidence="7">
        <text>a peptidoglycan chain = a peptidoglycan chain with N-acetyl-1,6-anhydromuramyl-[peptide] at the reducing end + a peptidoglycan chain with N-acetylglucosamine at the non-reducing end.</text>
        <dbReference type="EC" id="4.2.2.29"/>
    </reaction>
</comment>
<feature type="site" description="Important for catalytic activity" evidence="7">
    <location>
        <position position="246"/>
    </location>
</feature>
<name>A0ABX7III5_9ACTO</name>
<evidence type="ECO:0000256" key="2">
    <source>
        <dbReference type="ARBA" id="ARBA00022692"/>
    </source>
</evidence>
<dbReference type="Proteomes" id="UP000602653">
    <property type="component" value="Chromosome"/>
</dbReference>
<evidence type="ECO:0000256" key="3">
    <source>
        <dbReference type="ARBA" id="ARBA00022989"/>
    </source>
</evidence>
<keyword evidence="2 7" id="KW-0812">Transmembrane</keyword>
<evidence type="ECO:0000256" key="1">
    <source>
        <dbReference type="ARBA" id="ARBA00022475"/>
    </source>
</evidence>
<sequence length="376" mass="40894">MSEVFTELNNTQYRKAKARRAYRRKKRIRTALVLFITCVVVVAATVVAVPYVHSVFSSQAVSDYEGPGSGEVIVEIPEGATGTSMADILAEADVVASSSAFVNAFKSDPRSASIQPGAYRLKLKMSGQGAVSALLDPATKAELKITIPEGFAKAQIAERVANVMEVPLDEVTAVINDAQALGLPAEANGNAEGWLAPATYTVAPNADVTEVLSDMVSKRITGLEKIKLPRENWQRTLTVASIVEREVNWPEHYGQVARVIENRLNNTDQVGGKLQMDSTTMYGVGKFGGIPSEEELQNDNPYNTYLYPGLPPFPISNPSLDVIEASANPPAGDWLFFVTVNLDSGETLFSNNLEEHSKNVEILRQWYAENEKTNGN</sequence>
<reference evidence="8 9" key="1">
    <citation type="submission" date="2021-02" db="EMBL/GenBank/DDBJ databases">
        <title>Complete Genome Sequence of Arcanobacterium phocisimile strain DSM 26142T from a harbour seal.</title>
        <authorList>
            <person name="Borowiak M."/>
            <person name="Alssahen M."/>
            <person name="Malorny B."/>
            <person name="Laemmler C."/>
            <person name="Siebert U."/>
            <person name="Ploetz M."/>
            <person name="Abdulmawjood A."/>
        </authorList>
    </citation>
    <scope>NUCLEOTIDE SEQUENCE [LARGE SCALE GENOMIC DNA]</scope>
    <source>
        <strain evidence="8 9">DSM 26142</strain>
    </source>
</reference>
<dbReference type="Pfam" id="PF02618">
    <property type="entry name" value="YceG"/>
    <property type="match status" value="1"/>
</dbReference>
<keyword evidence="4 7" id="KW-0472">Membrane</keyword>
<dbReference type="Gene3D" id="3.30.1490.480">
    <property type="entry name" value="Endolytic murein transglycosylase"/>
    <property type="match status" value="1"/>
</dbReference>
<dbReference type="HAMAP" id="MF_02065">
    <property type="entry name" value="MltG"/>
    <property type="match status" value="1"/>
</dbReference>
<evidence type="ECO:0000313" key="8">
    <source>
        <dbReference type="EMBL" id="QRV02936.1"/>
    </source>
</evidence>
<evidence type="ECO:0000313" key="9">
    <source>
        <dbReference type="Proteomes" id="UP000602653"/>
    </source>
</evidence>
<dbReference type="PANTHER" id="PTHR30518:SF2">
    <property type="entry name" value="ENDOLYTIC MUREIN TRANSGLYCOSYLASE"/>
    <property type="match status" value="1"/>
</dbReference>
<dbReference type="PANTHER" id="PTHR30518">
    <property type="entry name" value="ENDOLYTIC MUREIN TRANSGLYCOSYLASE"/>
    <property type="match status" value="1"/>
</dbReference>